<accession>A0A8X6KY31</accession>
<gene>
    <name evidence="2" type="ORF">TNCT_142401</name>
</gene>
<keyword evidence="3" id="KW-1185">Reference proteome</keyword>
<organism evidence="2 3">
    <name type="scientific">Trichonephila clavata</name>
    <name type="common">Joro spider</name>
    <name type="synonym">Nephila clavata</name>
    <dbReference type="NCBI Taxonomy" id="2740835"/>
    <lineage>
        <taxon>Eukaryota</taxon>
        <taxon>Metazoa</taxon>
        <taxon>Ecdysozoa</taxon>
        <taxon>Arthropoda</taxon>
        <taxon>Chelicerata</taxon>
        <taxon>Arachnida</taxon>
        <taxon>Araneae</taxon>
        <taxon>Araneomorphae</taxon>
        <taxon>Entelegynae</taxon>
        <taxon>Araneoidea</taxon>
        <taxon>Nephilidae</taxon>
        <taxon>Trichonephila</taxon>
    </lineage>
</organism>
<evidence type="ECO:0000313" key="3">
    <source>
        <dbReference type="Proteomes" id="UP000887116"/>
    </source>
</evidence>
<dbReference type="Proteomes" id="UP000887116">
    <property type="component" value="Unassembled WGS sequence"/>
</dbReference>
<name>A0A8X6KY31_TRICU</name>
<sequence length="71" mass="7965">MSQEIGGGSSDRNQSLPPRKTNDPALYVDVEEMNYQTLLIMKEELRRNLGCFTYKLDNSLGGGIKIEMARA</sequence>
<dbReference type="AlphaFoldDB" id="A0A8X6KY31"/>
<comment type="caution">
    <text evidence="2">The sequence shown here is derived from an EMBL/GenBank/DDBJ whole genome shotgun (WGS) entry which is preliminary data.</text>
</comment>
<dbReference type="EMBL" id="BMAO01033430">
    <property type="protein sequence ID" value="GFQ89494.1"/>
    <property type="molecule type" value="Genomic_DNA"/>
</dbReference>
<evidence type="ECO:0000256" key="1">
    <source>
        <dbReference type="SAM" id="MobiDB-lite"/>
    </source>
</evidence>
<reference evidence="2" key="1">
    <citation type="submission" date="2020-07" db="EMBL/GenBank/DDBJ databases">
        <title>Multicomponent nature underlies the extraordinary mechanical properties of spider dragline silk.</title>
        <authorList>
            <person name="Kono N."/>
            <person name="Nakamura H."/>
            <person name="Mori M."/>
            <person name="Yoshida Y."/>
            <person name="Ohtoshi R."/>
            <person name="Malay A.D."/>
            <person name="Moran D.A.P."/>
            <person name="Tomita M."/>
            <person name="Numata K."/>
            <person name="Arakawa K."/>
        </authorList>
    </citation>
    <scope>NUCLEOTIDE SEQUENCE</scope>
</reference>
<feature type="region of interest" description="Disordered" evidence="1">
    <location>
        <begin position="1"/>
        <end position="24"/>
    </location>
</feature>
<proteinExistence type="predicted"/>
<evidence type="ECO:0000313" key="2">
    <source>
        <dbReference type="EMBL" id="GFQ89494.1"/>
    </source>
</evidence>
<protein>
    <submittedName>
        <fullName evidence="2">Uncharacterized protein</fullName>
    </submittedName>
</protein>